<dbReference type="InterPro" id="IPR041854">
    <property type="entry name" value="BFD-like_2Fe2S-bd_dom_sf"/>
</dbReference>
<feature type="domain" description="FAD dependent oxidoreductase" evidence="1">
    <location>
        <begin position="4"/>
        <end position="200"/>
    </location>
</feature>
<dbReference type="Gene3D" id="3.50.50.60">
    <property type="entry name" value="FAD/NAD(P)-binding domain"/>
    <property type="match status" value="1"/>
</dbReference>
<gene>
    <name evidence="3" type="ORF">J2Z42_002799</name>
</gene>
<dbReference type="Pfam" id="PF04324">
    <property type="entry name" value="Fer2_BFD"/>
    <property type="match status" value="1"/>
</dbReference>
<evidence type="ECO:0000259" key="1">
    <source>
        <dbReference type="Pfam" id="PF01266"/>
    </source>
</evidence>
<evidence type="ECO:0000313" key="3">
    <source>
        <dbReference type="EMBL" id="MBP2034080.1"/>
    </source>
</evidence>
<dbReference type="InterPro" id="IPR006076">
    <property type="entry name" value="FAD-dep_OxRdtase"/>
</dbReference>
<dbReference type="Gene3D" id="3.30.9.10">
    <property type="entry name" value="D-Amino Acid Oxidase, subunit A, domain 2"/>
    <property type="match status" value="1"/>
</dbReference>
<feature type="domain" description="BFD-like [2Fe-2S]-binding" evidence="2">
    <location>
        <begin position="381"/>
        <end position="435"/>
    </location>
</feature>
<dbReference type="PANTHER" id="PTHR42720">
    <property type="entry name" value="GLYCEROL-3-PHOSPHATE DEHYDROGENASE"/>
    <property type="match status" value="1"/>
</dbReference>
<proteinExistence type="predicted"/>
<reference evidence="3 4" key="1">
    <citation type="submission" date="2021-03" db="EMBL/GenBank/DDBJ databases">
        <title>Genomic Encyclopedia of Type Strains, Phase IV (KMG-IV): sequencing the most valuable type-strain genomes for metagenomic binning, comparative biology and taxonomic classification.</title>
        <authorList>
            <person name="Goeker M."/>
        </authorList>
    </citation>
    <scope>NUCLEOTIDE SEQUENCE [LARGE SCALE GENOMIC DNA]</scope>
    <source>
        <strain evidence="3 4">DSM 28783</strain>
    </source>
</reference>
<organism evidence="3 4">
    <name type="scientific">Clostridium algifaecis</name>
    <dbReference type="NCBI Taxonomy" id="1472040"/>
    <lineage>
        <taxon>Bacteria</taxon>
        <taxon>Bacillati</taxon>
        <taxon>Bacillota</taxon>
        <taxon>Clostridia</taxon>
        <taxon>Eubacteriales</taxon>
        <taxon>Clostridiaceae</taxon>
        <taxon>Clostridium</taxon>
    </lineage>
</organism>
<keyword evidence="4" id="KW-1185">Reference proteome</keyword>
<dbReference type="EMBL" id="JAGGLM010000030">
    <property type="protein sequence ID" value="MBP2034080.1"/>
    <property type="molecule type" value="Genomic_DNA"/>
</dbReference>
<dbReference type="SUPFAM" id="SSF51905">
    <property type="entry name" value="FAD/NAD(P)-binding domain"/>
    <property type="match status" value="1"/>
</dbReference>
<dbReference type="InterPro" id="IPR007419">
    <property type="entry name" value="BFD-like_2Fe2S-bd_dom"/>
</dbReference>
<evidence type="ECO:0000313" key="4">
    <source>
        <dbReference type="Proteomes" id="UP001519307"/>
    </source>
</evidence>
<sequence>MDYDVLILGGGIVGCSIAYELSKYSLNIALIEKDYDIANDVAFINSSIVSDGINCKSIFAARLEYMGNNIIRELSSKFNINFQKKDHLIISDDDQSEKRLLNLYEKALSRGIKNIGILNERDVLKIEPDINVKVKKAIYSKNTGIISPYDLAISYGEIAFDNGVNFKLEEEVMDIQSVTKGFNVVTNKNKFTCSMVINTTPKDNYSIDCTNKRQSKKNYINYFLIDNISNEKYNHNVISMLDKSLGMIHLIPIQNNQMVIEITTNDKISYDYGLEIIRKYIGKIRENNINEFYQSTYYYDDVIIDNSLIDKGYVKIIEKHLDQITMTPAIAKIVCETIVNNLKCVLKKDFVDRRREFYRFRDMSNDDRNKIIKVNKKYGKIICYCEEVTEGEIVDSIRRPLGARTIEGIKRRTGATFGNCRGSRCLYKVSNILAREINANMTDIVKNCKNSNILISRVKEFDSI</sequence>
<comment type="caution">
    <text evidence="3">The sequence shown here is derived from an EMBL/GenBank/DDBJ whole genome shotgun (WGS) entry which is preliminary data.</text>
</comment>
<dbReference type="CDD" id="cd19946">
    <property type="entry name" value="GlpA-like_Fer2_BFD-like"/>
    <property type="match status" value="1"/>
</dbReference>
<dbReference type="PANTHER" id="PTHR42720:SF1">
    <property type="entry name" value="GLYCEROL 3-PHOSPHATE OXIDASE"/>
    <property type="match status" value="1"/>
</dbReference>
<dbReference type="RefSeq" id="WP_209703311.1">
    <property type="nucleotide sequence ID" value="NZ_JAGGLM010000030.1"/>
</dbReference>
<dbReference type="Proteomes" id="UP001519307">
    <property type="component" value="Unassembled WGS sequence"/>
</dbReference>
<protein>
    <submittedName>
        <fullName evidence="3">L-2-hydroxyglutarate oxidase LhgO</fullName>
    </submittedName>
</protein>
<evidence type="ECO:0000259" key="2">
    <source>
        <dbReference type="Pfam" id="PF04324"/>
    </source>
</evidence>
<dbReference type="InterPro" id="IPR052745">
    <property type="entry name" value="G3P_Oxidase/Oxidoreductase"/>
</dbReference>
<name>A0ABS4KVM0_9CLOT</name>
<dbReference type="Pfam" id="PF01266">
    <property type="entry name" value="DAO"/>
    <property type="match status" value="1"/>
</dbReference>
<dbReference type="Gene3D" id="1.10.10.1100">
    <property type="entry name" value="BFD-like [2Fe-2S]-binding domain"/>
    <property type="match status" value="1"/>
</dbReference>
<accession>A0ABS4KVM0</accession>
<dbReference type="InterPro" id="IPR036188">
    <property type="entry name" value="FAD/NAD-bd_sf"/>
</dbReference>